<dbReference type="EMBL" id="BMNY01000002">
    <property type="protein sequence ID" value="GGM76950.1"/>
    <property type="molecule type" value="Genomic_DNA"/>
</dbReference>
<sequence length="300" mass="32516">MRTGGGESIFSMPPGITFNAQVTSITLGPTCERGRLTLVEYGLPGGDAWSVSVGNMTCTTTSDMVRLNLPYGNYSVQVTAPGGFRASPEDLNVDINAPEVLASVNFSRILYTLTLKVDVQGGYAWLLTVNGESVREYSSEAELEEPQGQINVSVSAPGYHTYSISLTLSSNTTIDIPLIPYEYPVWITTVPARWHLIGVYASGSPVPVSNGTLYLANGSYNLEIVLSDGHATREVWENITVAGSPLVLTVRVQGRSLDPLYAIIPAIVLASILAFDRLFMVPCRKCGLLMHPLIGRHRHR</sequence>
<keyword evidence="1" id="KW-1133">Transmembrane helix</keyword>
<dbReference type="Proteomes" id="UP000632195">
    <property type="component" value="Unassembled WGS sequence"/>
</dbReference>
<evidence type="ECO:0008006" key="4">
    <source>
        <dbReference type="Google" id="ProtNLM"/>
    </source>
</evidence>
<evidence type="ECO:0000313" key="3">
    <source>
        <dbReference type="Proteomes" id="UP000632195"/>
    </source>
</evidence>
<reference evidence="2" key="2">
    <citation type="submission" date="2022-09" db="EMBL/GenBank/DDBJ databases">
        <authorList>
            <person name="Sun Q."/>
            <person name="Ohkuma M."/>
        </authorList>
    </citation>
    <scope>NUCLEOTIDE SEQUENCE</scope>
    <source>
        <strain evidence="2">JCM 13583</strain>
    </source>
</reference>
<gene>
    <name evidence="2" type="ORF">GCM10007108_13810</name>
</gene>
<accession>A0AA37BS23</accession>
<keyword evidence="3" id="KW-1185">Reference proteome</keyword>
<evidence type="ECO:0000256" key="1">
    <source>
        <dbReference type="SAM" id="Phobius"/>
    </source>
</evidence>
<protein>
    <recommendedName>
        <fullName evidence="4">PEGA domain-containing protein</fullName>
    </recommendedName>
</protein>
<name>A0AA37BS23_9ARCH</name>
<evidence type="ECO:0000313" key="2">
    <source>
        <dbReference type="EMBL" id="GGM76950.1"/>
    </source>
</evidence>
<keyword evidence="1" id="KW-0812">Transmembrane</keyword>
<organism evidence="2 3">
    <name type="scientific">Thermogymnomonas acidicola</name>
    <dbReference type="NCBI Taxonomy" id="399579"/>
    <lineage>
        <taxon>Archaea</taxon>
        <taxon>Methanobacteriati</taxon>
        <taxon>Thermoplasmatota</taxon>
        <taxon>Thermoplasmata</taxon>
        <taxon>Thermoplasmatales</taxon>
        <taxon>Thermogymnomonas</taxon>
    </lineage>
</organism>
<proteinExistence type="predicted"/>
<reference evidence="2" key="1">
    <citation type="journal article" date="2014" name="Int. J. Syst. Evol. Microbiol.">
        <title>Complete genome sequence of Corynebacterium casei LMG S-19264T (=DSM 44701T), isolated from a smear-ripened cheese.</title>
        <authorList>
            <consortium name="US DOE Joint Genome Institute (JGI-PGF)"/>
            <person name="Walter F."/>
            <person name="Albersmeier A."/>
            <person name="Kalinowski J."/>
            <person name="Ruckert C."/>
        </authorList>
    </citation>
    <scope>NUCLEOTIDE SEQUENCE</scope>
    <source>
        <strain evidence="2">JCM 13583</strain>
    </source>
</reference>
<comment type="caution">
    <text evidence="2">The sequence shown here is derived from an EMBL/GenBank/DDBJ whole genome shotgun (WGS) entry which is preliminary data.</text>
</comment>
<feature type="transmembrane region" description="Helical" evidence="1">
    <location>
        <begin position="260"/>
        <end position="280"/>
    </location>
</feature>
<dbReference type="AlphaFoldDB" id="A0AA37BS23"/>
<keyword evidence="1" id="KW-0472">Membrane</keyword>